<dbReference type="NCBIfam" id="TIGR00096">
    <property type="entry name" value="16S rRNA (cytidine(1402)-2'-O)-methyltransferase"/>
    <property type="match status" value="1"/>
</dbReference>
<dbReference type="FunFam" id="3.30.950.10:FF:000002">
    <property type="entry name" value="Ribosomal RNA small subunit methyltransferase I"/>
    <property type="match status" value="1"/>
</dbReference>
<dbReference type="HAMAP" id="MF_01877">
    <property type="entry name" value="16SrRNA_methyltr_I"/>
    <property type="match status" value="1"/>
</dbReference>
<comment type="function">
    <text evidence="6">Catalyzes the 2'-O-methylation of the ribose of cytidine 1402 (C1402) in 16S rRNA.</text>
</comment>
<dbReference type="EC" id="2.1.1.198" evidence="6"/>
<dbReference type="Pfam" id="PF23016">
    <property type="entry name" value="RsmI_C"/>
    <property type="match status" value="1"/>
</dbReference>
<proteinExistence type="inferred from homology"/>
<comment type="caution">
    <text evidence="9">The sequence shown here is derived from an EMBL/GenBank/DDBJ whole genome shotgun (WGS) entry which is preliminary data.</text>
</comment>
<keyword evidence="2 6" id="KW-0698">rRNA processing</keyword>
<dbReference type="GO" id="GO:0070677">
    <property type="term" value="F:rRNA (cytosine-2'-O-)-methyltransferase activity"/>
    <property type="evidence" value="ECO:0007669"/>
    <property type="project" value="UniProtKB-UniRule"/>
</dbReference>
<dbReference type="PANTHER" id="PTHR46111">
    <property type="entry name" value="RIBOSOMAL RNA SMALL SUBUNIT METHYLTRANSFERASE I"/>
    <property type="match status" value="1"/>
</dbReference>
<evidence type="ECO:0000256" key="1">
    <source>
        <dbReference type="ARBA" id="ARBA00022490"/>
    </source>
</evidence>
<keyword evidence="3 6" id="KW-0489">Methyltransferase</keyword>
<dbReference type="CDD" id="cd11648">
    <property type="entry name" value="RsmI"/>
    <property type="match status" value="1"/>
</dbReference>
<dbReference type="InterPro" id="IPR014777">
    <property type="entry name" value="4pyrrole_Mease_sub1"/>
</dbReference>
<evidence type="ECO:0000256" key="2">
    <source>
        <dbReference type="ARBA" id="ARBA00022552"/>
    </source>
</evidence>
<dbReference type="InterPro" id="IPR035996">
    <property type="entry name" value="4pyrrol_Methylase_sf"/>
</dbReference>
<evidence type="ECO:0000313" key="9">
    <source>
        <dbReference type="EMBL" id="NKF21375.1"/>
    </source>
</evidence>
<evidence type="ECO:0000256" key="4">
    <source>
        <dbReference type="ARBA" id="ARBA00022679"/>
    </source>
</evidence>
<evidence type="ECO:0000313" key="10">
    <source>
        <dbReference type="Proteomes" id="UP000653472"/>
    </source>
</evidence>
<keyword evidence="1 6" id="KW-0963">Cytoplasm</keyword>
<dbReference type="FunFam" id="3.40.1010.10:FF:000007">
    <property type="entry name" value="Ribosomal RNA small subunit methyltransferase I"/>
    <property type="match status" value="1"/>
</dbReference>
<comment type="catalytic activity">
    <reaction evidence="6">
        <text>cytidine(1402) in 16S rRNA + S-adenosyl-L-methionine = 2'-O-methylcytidine(1402) in 16S rRNA + S-adenosyl-L-homocysteine + H(+)</text>
        <dbReference type="Rhea" id="RHEA:42924"/>
        <dbReference type="Rhea" id="RHEA-COMP:10285"/>
        <dbReference type="Rhea" id="RHEA-COMP:10286"/>
        <dbReference type="ChEBI" id="CHEBI:15378"/>
        <dbReference type="ChEBI" id="CHEBI:57856"/>
        <dbReference type="ChEBI" id="CHEBI:59789"/>
        <dbReference type="ChEBI" id="CHEBI:74495"/>
        <dbReference type="ChEBI" id="CHEBI:82748"/>
        <dbReference type="EC" id="2.1.1.198"/>
    </reaction>
</comment>
<evidence type="ECO:0000256" key="5">
    <source>
        <dbReference type="ARBA" id="ARBA00022691"/>
    </source>
</evidence>
<feature type="domain" description="RsmI HTH" evidence="8">
    <location>
        <begin position="242"/>
        <end position="282"/>
    </location>
</feature>
<keyword evidence="4 6" id="KW-0808">Transferase</keyword>
<dbReference type="Gene3D" id="3.30.950.10">
    <property type="entry name" value="Methyltransferase, Cobalt-precorrin-4 Transmethylase, Domain 2"/>
    <property type="match status" value="1"/>
</dbReference>
<dbReference type="PROSITE" id="PS01296">
    <property type="entry name" value="RSMI"/>
    <property type="match status" value="1"/>
</dbReference>
<gene>
    <name evidence="6 9" type="primary">rsmI</name>
    <name evidence="9" type="ORF">G7Y82_03525</name>
</gene>
<dbReference type="AlphaFoldDB" id="A0A969WAL7"/>
<dbReference type="InterPro" id="IPR053910">
    <property type="entry name" value="RsmI_HTH"/>
</dbReference>
<dbReference type="SUPFAM" id="SSF53790">
    <property type="entry name" value="Tetrapyrrole methylase"/>
    <property type="match status" value="1"/>
</dbReference>
<dbReference type="InterPro" id="IPR008189">
    <property type="entry name" value="rRNA_ssu_MeTfrase_I"/>
</dbReference>
<organism evidence="9 10">
    <name type="scientific">Solimonas marina</name>
    <dbReference type="NCBI Taxonomy" id="2714601"/>
    <lineage>
        <taxon>Bacteria</taxon>
        <taxon>Pseudomonadati</taxon>
        <taxon>Pseudomonadota</taxon>
        <taxon>Gammaproteobacteria</taxon>
        <taxon>Nevskiales</taxon>
        <taxon>Nevskiaceae</taxon>
        <taxon>Solimonas</taxon>
    </lineage>
</organism>
<dbReference type="InterPro" id="IPR018063">
    <property type="entry name" value="SAM_MeTrfase_RsmI_CS"/>
</dbReference>
<evidence type="ECO:0000256" key="6">
    <source>
        <dbReference type="HAMAP-Rule" id="MF_01877"/>
    </source>
</evidence>
<protein>
    <recommendedName>
        <fullName evidence="6">Ribosomal RNA small subunit methyltransferase I</fullName>
        <ecNumber evidence="6">2.1.1.198</ecNumber>
    </recommendedName>
    <alternativeName>
        <fullName evidence="6">16S rRNA 2'-O-ribose C1402 methyltransferase</fullName>
    </alternativeName>
    <alternativeName>
        <fullName evidence="6">rRNA (cytidine-2'-O-)-methyltransferase RsmI</fullName>
    </alternativeName>
</protein>
<dbReference type="GO" id="GO:0005737">
    <property type="term" value="C:cytoplasm"/>
    <property type="evidence" value="ECO:0007669"/>
    <property type="project" value="UniProtKB-SubCell"/>
</dbReference>
<keyword evidence="5 6" id="KW-0949">S-adenosyl-L-methionine</keyword>
<dbReference type="EMBL" id="JAAVXB010000002">
    <property type="protein sequence ID" value="NKF21375.1"/>
    <property type="molecule type" value="Genomic_DNA"/>
</dbReference>
<reference evidence="9" key="1">
    <citation type="submission" date="2020-03" db="EMBL/GenBank/DDBJ databases">
        <title>Solimonas marina sp. nov., isolated from deep seawater of the Pacific Ocean.</title>
        <authorList>
            <person name="Liu X."/>
            <person name="Lai Q."/>
            <person name="Sun F."/>
            <person name="Gai Y."/>
            <person name="Li G."/>
            <person name="Shao Z."/>
        </authorList>
    </citation>
    <scope>NUCLEOTIDE SEQUENCE</scope>
    <source>
        <strain evidence="9">C16B3</strain>
    </source>
</reference>
<dbReference type="Gene3D" id="3.40.1010.10">
    <property type="entry name" value="Cobalt-precorrin-4 Transmethylase, Domain 1"/>
    <property type="match status" value="1"/>
</dbReference>
<evidence type="ECO:0000256" key="3">
    <source>
        <dbReference type="ARBA" id="ARBA00022603"/>
    </source>
</evidence>
<feature type="domain" description="Tetrapyrrole methylase" evidence="7">
    <location>
        <begin position="11"/>
        <end position="211"/>
    </location>
</feature>
<comment type="subcellular location">
    <subcellularLocation>
        <location evidence="6">Cytoplasm</location>
    </subcellularLocation>
</comment>
<dbReference type="RefSeq" id="WP_168146647.1">
    <property type="nucleotide sequence ID" value="NZ_JAAVXB010000002.1"/>
</dbReference>
<dbReference type="PANTHER" id="PTHR46111:SF1">
    <property type="entry name" value="RIBOSOMAL RNA SMALL SUBUNIT METHYLTRANSFERASE I"/>
    <property type="match status" value="1"/>
</dbReference>
<dbReference type="InterPro" id="IPR000878">
    <property type="entry name" value="4pyrrol_Mease"/>
</dbReference>
<sequence length="285" mass="29574">MSIAAKVAPGHLYVVATPIGNLGDLSPRAQAVLESVDAICAEDTRTSGQLLTHFGIRKPLLAVHEHNETDICTRLVERLRSGETLALISDAGTPLISDPGFALVRAVRAAELPAVAVPGACAAIAALSIAGLPSDRFVFEGFLPAKSGARRERLGQLASETRTLILYESSHRITDCVADIVAVLGADRPLALARELTKLYEQSRSSTAGDIAAWLASDANHSRGEFVLVIGGAPAQADATLQEGQRVLGILLGGGLSASSAAKLAAEISGARKKDLYALAVQAGD</sequence>
<dbReference type="PIRSF" id="PIRSF005917">
    <property type="entry name" value="MTase_YraL"/>
    <property type="match status" value="1"/>
</dbReference>
<dbReference type="Proteomes" id="UP000653472">
    <property type="component" value="Unassembled WGS sequence"/>
</dbReference>
<comment type="similarity">
    <text evidence="6">Belongs to the methyltransferase superfamily. RsmI family.</text>
</comment>
<keyword evidence="10" id="KW-1185">Reference proteome</keyword>
<accession>A0A969WAL7</accession>
<dbReference type="Pfam" id="PF00590">
    <property type="entry name" value="TP_methylase"/>
    <property type="match status" value="1"/>
</dbReference>
<dbReference type="InterPro" id="IPR014776">
    <property type="entry name" value="4pyrrole_Mease_sub2"/>
</dbReference>
<evidence type="ECO:0000259" key="8">
    <source>
        <dbReference type="Pfam" id="PF23016"/>
    </source>
</evidence>
<name>A0A969WAL7_9GAMM</name>
<evidence type="ECO:0000259" key="7">
    <source>
        <dbReference type="Pfam" id="PF00590"/>
    </source>
</evidence>